<reference evidence="3" key="1">
    <citation type="submission" date="2020-03" db="EMBL/GenBank/DDBJ databases">
        <title>The deep terrestrial virosphere.</title>
        <authorList>
            <person name="Holmfeldt K."/>
            <person name="Nilsson E."/>
            <person name="Simone D."/>
            <person name="Lopez-Fernandez M."/>
            <person name="Wu X."/>
            <person name="de Brujin I."/>
            <person name="Lundin D."/>
            <person name="Andersson A."/>
            <person name="Bertilsson S."/>
            <person name="Dopson M."/>
        </authorList>
    </citation>
    <scope>NUCLEOTIDE SEQUENCE</scope>
    <source>
        <strain evidence="2">MM415A00773</strain>
        <strain evidence="3">TM448B01359</strain>
    </source>
</reference>
<proteinExistence type="predicted"/>
<evidence type="ECO:0000259" key="1">
    <source>
        <dbReference type="Pfam" id="PF01370"/>
    </source>
</evidence>
<protein>
    <submittedName>
        <fullName evidence="3">Putative NADH dehydrogenase</fullName>
    </submittedName>
</protein>
<accession>A0A6M3XMT4</accession>
<dbReference type="EMBL" id="MT144744">
    <property type="protein sequence ID" value="QJH98637.1"/>
    <property type="molecule type" value="Genomic_DNA"/>
</dbReference>
<name>A0A6M3XMT4_9ZZZZ</name>
<dbReference type="PANTHER" id="PTHR43245:SF23">
    <property type="entry name" value="NAD(P)-BINDING DOMAIN-CONTAINING PROTEIN"/>
    <property type="match status" value="1"/>
</dbReference>
<dbReference type="InterPro" id="IPR001509">
    <property type="entry name" value="Epimerase_deHydtase"/>
</dbReference>
<dbReference type="Pfam" id="PF01370">
    <property type="entry name" value="Epimerase"/>
    <property type="match status" value="1"/>
</dbReference>
<sequence length="279" mass="31021">MKETRHEVRVIDNKDAHLDAGRLVHDRYEYVKGDIRYPKDMEGALDGVDGVVHLAAVVGEDKYDEDQSVGFETNIIGTRIVAEEAKRRRVRKLVFASTGNVYGKIKEVATEDSPVCPVCRYGASKLWGENDVVGAGYVVVRFGTVCGASPTMRWDLLPHQMAKAVVNRESIEIYDPLAWRPFTEIKDATRALIALVELEPNPSVSGKVFNVVSENVQKATLMHYMKELGGVVVAVNKEDKRSYRMDGGLVDRTIGWRGKGKVKEAMEEVAKGVRDGSVR</sequence>
<dbReference type="AlphaFoldDB" id="A0A6M3XMT4"/>
<evidence type="ECO:0000313" key="3">
    <source>
        <dbReference type="EMBL" id="QJH98637.1"/>
    </source>
</evidence>
<gene>
    <name evidence="2" type="ORF">MM415A00773_0011</name>
    <name evidence="3" type="ORF">TM448B01359_0011</name>
</gene>
<evidence type="ECO:0000313" key="2">
    <source>
        <dbReference type="EMBL" id="QJA80136.1"/>
    </source>
</evidence>
<feature type="domain" description="NAD-dependent epimerase/dehydratase" evidence="1">
    <location>
        <begin position="3"/>
        <end position="211"/>
    </location>
</feature>
<organism evidence="3">
    <name type="scientific">viral metagenome</name>
    <dbReference type="NCBI Taxonomy" id="1070528"/>
    <lineage>
        <taxon>unclassified sequences</taxon>
        <taxon>metagenomes</taxon>
        <taxon>organismal metagenomes</taxon>
    </lineage>
</organism>
<dbReference type="EMBL" id="MT142408">
    <property type="protein sequence ID" value="QJA80136.1"/>
    <property type="molecule type" value="Genomic_DNA"/>
</dbReference>
<dbReference type="PANTHER" id="PTHR43245">
    <property type="entry name" value="BIFUNCTIONAL POLYMYXIN RESISTANCE PROTEIN ARNA"/>
    <property type="match status" value="1"/>
</dbReference>
<dbReference type="SUPFAM" id="SSF51735">
    <property type="entry name" value="NAD(P)-binding Rossmann-fold domains"/>
    <property type="match status" value="1"/>
</dbReference>
<dbReference type="InterPro" id="IPR050177">
    <property type="entry name" value="Lipid_A_modif_metabolic_enz"/>
</dbReference>
<dbReference type="Gene3D" id="3.40.50.720">
    <property type="entry name" value="NAD(P)-binding Rossmann-like Domain"/>
    <property type="match status" value="1"/>
</dbReference>
<dbReference type="CDD" id="cd08946">
    <property type="entry name" value="SDR_e"/>
    <property type="match status" value="1"/>
</dbReference>
<dbReference type="InterPro" id="IPR036291">
    <property type="entry name" value="NAD(P)-bd_dom_sf"/>
</dbReference>